<dbReference type="EMBL" id="DXEQ01000005">
    <property type="protein sequence ID" value="HIX71418.1"/>
    <property type="molecule type" value="Genomic_DNA"/>
</dbReference>
<dbReference type="InterPro" id="IPR002646">
    <property type="entry name" value="PolA_pol_head_dom"/>
</dbReference>
<evidence type="ECO:0000256" key="5">
    <source>
        <dbReference type="ARBA" id="ARBA00022723"/>
    </source>
</evidence>
<dbReference type="PANTHER" id="PTHR46173">
    <property type="entry name" value="CCA TRNA NUCLEOTIDYLTRANSFERASE 1, MITOCHONDRIAL"/>
    <property type="match status" value="1"/>
</dbReference>
<keyword evidence="4 12" id="KW-0548">Nucleotidyltransferase</keyword>
<proteinExistence type="inferred from homology"/>
<keyword evidence="8" id="KW-0694">RNA-binding</keyword>
<dbReference type="PANTHER" id="PTHR46173:SF1">
    <property type="entry name" value="CCA TRNA NUCLEOTIDYLTRANSFERASE 1, MITOCHONDRIAL"/>
    <property type="match status" value="1"/>
</dbReference>
<evidence type="ECO:0000256" key="8">
    <source>
        <dbReference type="RuleBase" id="RU003953"/>
    </source>
</evidence>
<dbReference type="Pfam" id="PF01743">
    <property type="entry name" value="PolyA_pol"/>
    <property type="match status" value="1"/>
</dbReference>
<reference evidence="12" key="1">
    <citation type="journal article" date="2021" name="PeerJ">
        <title>Extensive microbial diversity within the chicken gut microbiome revealed by metagenomics and culture.</title>
        <authorList>
            <person name="Gilroy R."/>
            <person name="Ravi A."/>
            <person name="Getino M."/>
            <person name="Pursley I."/>
            <person name="Horton D.L."/>
            <person name="Alikhan N.F."/>
            <person name="Baker D."/>
            <person name="Gharbi K."/>
            <person name="Hall N."/>
            <person name="Watson M."/>
            <person name="Adriaenssens E.M."/>
            <person name="Foster-Nyarko E."/>
            <person name="Jarju S."/>
            <person name="Secka A."/>
            <person name="Antonio M."/>
            <person name="Oren A."/>
            <person name="Chaudhuri R.R."/>
            <person name="La Ragione R."/>
            <person name="Hildebrand F."/>
            <person name="Pallen M.J."/>
        </authorList>
    </citation>
    <scope>NUCLEOTIDE SEQUENCE</scope>
    <source>
        <strain evidence="12">ChiSxjej3B15-1167</strain>
    </source>
</reference>
<evidence type="ECO:0000256" key="3">
    <source>
        <dbReference type="ARBA" id="ARBA00022694"/>
    </source>
</evidence>
<protein>
    <submittedName>
        <fullName evidence="12">CCA tRNA nucleotidyltransferase</fullName>
        <ecNumber evidence="12">2.7.7.72</ecNumber>
    </submittedName>
</protein>
<dbReference type="GO" id="GO:0008033">
    <property type="term" value="P:tRNA processing"/>
    <property type="evidence" value="ECO:0007669"/>
    <property type="project" value="UniProtKB-KW"/>
</dbReference>
<evidence type="ECO:0000256" key="7">
    <source>
        <dbReference type="ARBA" id="ARBA00022842"/>
    </source>
</evidence>
<keyword evidence="5" id="KW-0479">Metal-binding</keyword>
<dbReference type="CDD" id="cd00077">
    <property type="entry name" value="HDc"/>
    <property type="match status" value="1"/>
</dbReference>
<feature type="domain" description="tRNA nucleotidyltransferase/poly(A) polymerase RNA and SrmB- binding" evidence="11">
    <location>
        <begin position="171"/>
        <end position="231"/>
    </location>
</feature>
<keyword evidence="2 8" id="KW-0808">Transferase</keyword>
<name>A0A9D1X266_9FIRM</name>
<dbReference type="Proteomes" id="UP000886805">
    <property type="component" value="Unassembled WGS sequence"/>
</dbReference>
<dbReference type="GO" id="GO:0000049">
    <property type="term" value="F:tRNA binding"/>
    <property type="evidence" value="ECO:0007669"/>
    <property type="project" value="TreeGrafter"/>
</dbReference>
<dbReference type="GO" id="GO:0000166">
    <property type="term" value="F:nucleotide binding"/>
    <property type="evidence" value="ECO:0007669"/>
    <property type="project" value="UniProtKB-KW"/>
</dbReference>
<dbReference type="GO" id="GO:0046872">
    <property type="term" value="F:metal ion binding"/>
    <property type="evidence" value="ECO:0007669"/>
    <property type="project" value="UniProtKB-KW"/>
</dbReference>
<dbReference type="EC" id="2.7.7.72" evidence="12"/>
<dbReference type="Gene3D" id="3.30.460.10">
    <property type="entry name" value="Beta Polymerase, domain 2"/>
    <property type="match status" value="1"/>
</dbReference>
<evidence type="ECO:0000256" key="4">
    <source>
        <dbReference type="ARBA" id="ARBA00022695"/>
    </source>
</evidence>
<keyword evidence="6" id="KW-0547">Nucleotide-binding</keyword>
<evidence type="ECO:0000259" key="10">
    <source>
        <dbReference type="Pfam" id="PF01966"/>
    </source>
</evidence>
<dbReference type="InterPro" id="IPR006674">
    <property type="entry name" value="HD_domain"/>
</dbReference>
<evidence type="ECO:0000256" key="1">
    <source>
        <dbReference type="ARBA" id="ARBA00001946"/>
    </source>
</evidence>
<evidence type="ECO:0000313" key="13">
    <source>
        <dbReference type="Proteomes" id="UP000886805"/>
    </source>
</evidence>
<comment type="similarity">
    <text evidence="8">Belongs to the tRNA nucleotidyltransferase/poly(A) polymerase family.</text>
</comment>
<organism evidence="12 13">
    <name type="scientific">Candidatus Anaerobutyricum stercoripullorum</name>
    <dbReference type="NCBI Taxonomy" id="2838456"/>
    <lineage>
        <taxon>Bacteria</taxon>
        <taxon>Bacillati</taxon>
        <taxon>Bacillota</taxon>
        <taxon>Clostridia</taxon>
        <taxon>Lachnospirales</taxon>
        <taxon>Lachnospiraceae</taxon>
        <taxon>Anaerobutyricum</taxon>
    </lineage>
</organism>
<gene>
    <name evidence="12" type="ORF">H9849_00200</name>
</gene>
<dbReference type="InterPro" id="IPR003607">
    <property type="entry name" value="HD/PDEase_dom"/>
</dbReference>
<dbReference type="InterPro" id="IPR050264">
    <property type="entry name" value="Bact_CCA-adding_enz_type3_sf"/>
</dbReference>
<evidence type="ECO:0000259" key="9">
    <source>
        <dbReference type="Pfam" id="PF01743"/>
    </source>
</evidence>
<comment type="cofactor">
    <cofactor evidence="1">
        <name>Mg(2+)</name>
        <dbReference type="ChEBI" id="CHEBI:18420"/>
    </cofactor>
</comment>
<dbReference type="Pfam" id="PF01966">
    <property type="entry name" value="HD"/>
    <property type="match status" value="1"/>
</dbReference>
<dbReference type="GO" id="GO:0004810">
    <property type="term" value="F:CCA tRNA nucleotidyltransferase activity"/>
    <property type="evidence" value="ECO:0007669"/>
    <property type="project" value="UniProtKB-EC"/>
</dbReference>
<feature type="domain" description="HD" evidence="10">
    <location>
        <begin position="260"/>
        <end position="328"/>
    </location>
</feature>
<dbReference type="NCBIfam" id="TIGR00277">
    <property type="entry name" value="HDIG"/>
    <property type="match status" value="1"/>
</dbReference>
<keyword evidence="7" id="KW-0460">Magnesium</keyword>
<accession>A0A9D1X266</accession>
<evidence type="ECO:0000259" key="11">
    <source>
        <dbReference type="Pfam" id="PF12627"/>
    </source>
</evidence>
<reference evidence="12" key="2">
    <citation type="submission" date="2021-04" db="EMBL/GenBank/DDBJ databases">
        <authorList>
            <person name="Gilroy R."/>
        </authorList>
    </citation>
    <scope>NUCLEOTIDE SEQUENCE</scope>
    <source>
        <strain evidence="12">ChiSxjej3B15-1167</strain>
    </source>
</reference>
<comment type="caution">
    <text evidence="12">The sequence shown here is derived from an EMBL/GenBank/DDBJ whole genome shotgun (WGS) entry which is preliminary data.</text>
</comment>
<dbReference type="SUPFAM" id="SSF81891">
    <property type="entry name" value="Poly A polymerase C-terminal region-like"/>
    <property type="match status" value="1"/>
</dbReference>
<dbReference type="AlphaFoldDB" id="A0A9D1X266"/>
<evidence type="ECO:0000313" key="12">
    <source>
        <dbReference type="EMBL" id="HIX71418.1"/>
    </source>
</evidence>
<dbReference type="InterPro" id="IPR006675">
    <property type="entry name" value="HDIG_dom"/>
</dbReference>
<sequence length="451" mass="51774">MKLSIPKQAASIIETLTAHGYEAYVVGGCVRDSILGKTPSDWDITTSARPEQVKALFARTIDTGIKHGTVTVMMDKVGYEVTTYRIDGDYEDHRRPNDVTFTTSLKEDLMRRDFTINAMAYNDADGLIDLFGGMDDLERGIVRCVGAAKDRFDEDALRMLRAVRFAGQLHFRIEEDTREAIRLCHENLRDVSAERIQMELLKLLISDHPETFREAYSTGLTSVFFPEFDRMMETEQKNPHHCYTVGEHTLHAVQLIEPNPVLRLTMLLHDVGKPATKTTDEYGIDHFYNHYRVGADMSKDILKRLKFDNKTIQLVCQLISHHDIRFRDPKKNGRRHVRKVMHSIGANLFPYLLKVMEADVRAQSDYYQAQKLSILQETWVAYEEILAAKDCLTLKDLKINGNQLKALGIREGKAIGAILNTLLSMVLEHPELNEYPYLKELALKIYRQLRQ</sequence>
<feature type="domain" description="Poly A polymerase head" evidence="9">
    <location>
        <begin position="23"/>
        <end position="143"/>
    </location>
</feature>
<keyword evidence="3" id="KW-0819">tRNA processing</keyword>
<evidence type="ECO:0000256" key="2">
    <source>
        <dbReference type="ARBA" id="ARBA00022679"/>
    </source>
</evidence>
<dbReference type="Gene3D" id="1.10.246.80">
    <property type="match status" value="1"/>
</dbReference>
<dbReference type="InterPro" id="IPR032828">
    <property type="entry name" value="PolyA_RNA-bd"/>
</dbReference>
<dbReference type="InterPro" id="IPR043519">
    <property type="entry name" value="NT_sf"/>
</dbReference>
<dbReference type="Pfam" id="PF12627">
    <property type="entry name" value="PolyA_pol_RNAbd"/>
    <property type="match status" value="1"/>
</dbReference>
<dbReference type="Gene3D" id="1.10.3090.10">
    <property type="entry name" value="cca-adding enzyme, domain 2"/>
    <property type="match status" value="1"/>
</dbReference>
<dbReference type="SUPFAM" id="SSF81301">
    <property type="entry name" value="Nucleotidyltransferase"/>
    <property type="match status" value="1"/>
</dbReference>
<dbReference type="CDD" id="cd05398">
    <property type="entry name" value="NT_ClassII-CCAase"/>
    <property type="match status" value="1"/>
</dbReference>
<evidence type="ECO:0000256" key="6">
    <source>
        <dbReference type="ARBA" id="ARBA00022741"/>
    </source>
</evidence>
<dbReference type="NCBIfam" id="NF009814">
    <property type="entry name" value="PRK13299.1"/>
    <property type="match status" value="1"/>
</dbReference>